<dbReference type="PANTHER" id="PTHR11851">
    <property type="entry name" value="METALLOPROTEASE"/>
    <property type="match status" value="1"/>
</dbReference>
<dbReference type="Pfam" id="PF00675">
    <property type="entry name" value="Peptidase_M16"/>
    <property type="match status" value="1"/>
</dbReference>
<dbReference type="InterPro" id="IPR011765">
    <property type="entry name" value="Pept_M16_N"/>
</dbReference>
<dbReference type="InterPro" id="IPR001431">
    <property type="entry name" value="Pept_M16_Zn_BS"/>
</dbReference>
<reference evidence="5" key="1">
    <citation type="journal article" date="2021" name="PeerJ">
        <title>Extensive microbial diversity within the chicken gut microbiome revealed by metagenomics and culture.</title>
        <authorList>
            <person name="Gilroy R."/>
            <person name="Ravi A."/>
            <person name="Getino M."/>
            <person name="Pursley I."/>
            <person name="Horton D.L."/>
            <person name="Alikhan N.F."/>
            <person name="Baker D."/>
            <person name="Gharbi K."/>
            <person name="Hall N."/>
            <person name="Watson M."/>
            <person name="Adriaenssens E.M."/>
            <person name="Foster-Nyarko E."/>
            <person name="Jarju S."/>
            <person name="Secka A."/>
            <person name="Antonio M."/>
            <person name="Oren A."/>
            <person name="Chaudhuri R.R."/>
            <person name="La Ragione R."/>
            <person name="Hildebrand F."/>
            <person name="Pallen M.J."/>
        </authorList>
    </citation>
    <scope>NUCLEOTIDE SEQUENCE</scope>
    <source>
        <strain evidence="5">CHK192-8294</strain>
    </source>
</reference>
<dbReference type="AlphaFoldDB" id="A0A9D2SAD8"/>
<dbReference type="InterPro" id="IPR050361">
    <property type="entry name" value="MPP/UQCRC_Complex"/>
</dbReference>
<dbReference type="Pfam" id="PF05193">
    <property type="entry name" value="Peptidase_M16_C"/>
    <property type="match status" value="1"/>
</dbReference>
<dbReference type="Proteomes" id="UP000823921">
    <property type="component" value="Unassembled WGS sequence"/>
</dbReference>
<evidence type="ECO:0000313" key="5">
    <source>
        <dbReference type="EMBL" id="HJB80222.1"/>
    </source>
</evidence>
<dbReference type="PROSITE" id="PS00143">
    <property type="entry name" value="INSULINASE"/>
    <property type="match status" value="1"/>
</dbReference>
<dbReference type="InterPro" id="IPR007863">
    <property type="entry name" value="Peptidase_M16_C"/>
</dbReference>
<dbReference type="PANTHER" id="PTHR11851:SF49">
    <property type="entry name" value="MITOCHONDRIAL-PROCESSING PEPTIDASE SUBUNIT ALPHA"/>
    <property type="match status" value="1"/>
</dbReference>
<evidence type="ECO:0000256" key="2">
    <source>
        <dbReference type="RuleBase" id="RU004447"/>
    </source>
</evidence>
<name>A0A9D2SAD8_9FIRM</name>
<evidence type="ECO:0000259" key="3">
    <source>
        <dbReference type="Pfam" id="PF00675"/>
    </source>
</evidence>
<dbReference type="GO" id="GO:0046872">
    <property type="term" value="F:metal ion binding"/>
    <property type="evidence" value="ECO:0007669"/>
    <property type="project" value="InterPro"/>
</dbReference>
<dbReference type="Gene3D" id="3.30.830.10">
    <property type="entry name" value="Metalloenzyme, LuxS/M16 peptidase-like"/>
    <property type="match status" value="2"/>
</dbReference>
<dbReference type="InterPro" id="IPR011249">
    <property type="entry name" value="Metalloenz_LuxS/M16"/>
</dbReference>
<evidence type="ECO:0000313" key="6">
    <source>
        <dbReference type="Proteomes" id="UP000823921"/>
    </source>
</evidence>
<dbReference type="SUPFAM" id="SSF63411">
    <property type="entry name" value="LuxS/MPP-like metallohydrolase"/>
    <property type="match status" value="2"/>
</dbReference>
<accession>A0A9D2SAD8</accession>
<comment type="similarity">
    <text evidence="1 2">Belongs to the peptidase M16 family.</text>
</comment>
<organism evidence="5 6">
    <name type="scientific">Candidatus Flavonifractor intestinigallinarum</name>
    <dbReference type="NCBI Taxonomy" id="2838586"/>
    <lineage>
        <taxon>Bacteria</taxon>
        <taxon>Bacillati</taxon>
        <taxon>Bacillota</taxon>
        <taxon>Clostridia</taxon>
        <taxon>Eubacteriales</taxon>
        <taxon>Oscillospiraceae</taxon>
        <taxon>Flavonifractor</taxon>
    </lineage>
</organism>
<dbReference type="FunFam" id="3.30.830.10:FF:000008">
    <property type="entry name" value="Mitochondrial-processing peptidase subunit beta"/>
    <property type="match status" value="1"/>
</dbReference>
<dbReference type="EMBL" id="DWXO01000047">
    <property type="protein sequence ID" value="HJB80222.1"/>
    <property type="molecule type" value="Genomic_DNA"/>
</dbReference>
<evidence type="ECO:0000256" key="1">
    <source>
        <dbReference type="ARBA" id="ARBA00007261"/>
    </source>
</evidence>
<gene>
    <name evidence="5" type="ORF">H9712_04505</name>
</gene>
<protein>
    <submittedName>
        <fullName evidence="5">Insulinase family protein</fullName>
    </submittedName>
</protein>
<feature type="domain" description="Peptidase M16 C-terminal" evidence="4">
    <location>
        <begin position="179"/>
        <end position="344"/>
    </location>
</feature>
<feature type="domain" description="Peptidase M16 N-terminal" evidence="3">
    <location>
        <begin position="20"/>
        <end position="166"/>
    </location>
</feature>
<sequence>MNVRSFCLNYEKRTLPNGVRILTEQVPGVRSACLGIWVGTGSRHEKPGEGGAAHFIEHMLFKGTATRTAAQLAEEMDAIGGQVNAFTTKECTCFHARVLDTHLPMATDILCDMFFHSKFDDGDVETERGVILEEIGMYEDNPEDLCAERLAGVVFQGSPLARPILGKKSTLEKMDGAWLRQYKDSHYGPESIVVALAGRFTQADVDDLAARFAVLEPRKPIASKPAAYRSGIVVKKKAIEQNHLTLAFPGLSFSDPRRFTLQLLSSILGGGMSSRLFQQVRERKGLCYSIYSYGTCHDDAGYFGIYTALGKETERQALDTILSVIRDFNDHGVTQEELDRAREQSKANVLMGLESTQAHMSSLGRGEMLVGKVLDEEEIIAAYDAVTREDVRALAEELMDLSNSSLSAVGRVGKAEEYQTLLR</sequence>
<reference evidence="5" key="2">
    <citation type="submission" date="2021-04" db="EMBL/GenBank/DDBJ databases">
        <authorList>
            <person name="Gilroy R."/>
        </authorList>
    </citation>
    <scope>NUCLEOTIDE SEQUENCE</scope>
    <source>
        <strain evidence="5">CHK192-8294</strain>
    </source>
</reference>
<evidence type="ECO:0000259" key="4">
    <source>
        <dbReference type="Pfam" id="PF05193"/>
    </source>
</evidence>
<dbReference type="GO" id="GO:0004222">
    <property type="term" value="F:metalloendopeptidase activity"/>
    <property type="evidence" value="ECO:0007669"/>
    <property type="project" value="InterPro"/>
</dbReference>
<comment type="caution">
    <text evidence="5">The sequence shown here is derived from an EMBL/GenBank/DDBJ whole genome shotgun (WGS) entry which is preliminary data.</text>
</comment>
<dbReference type="GO" id="GO:0006508">
    <property type="term" value="P:proteolysis"/>
    <property type="evidence" value="ECO:0007669"/>
    <property type="project" value="InterPro"/>
</dbReference>
<proteinExistence type="inferred from homology"/>